<dbReference type="GO" id="GO:0003682">
    <property type="term" value="F:chromatin binding"/>
    <property type="evidence" value="ECO:0007669"/>
    <property type="project" value="TreeGrafter"/>
</dbReference>
<feature type="chain" id="PRO_5015145916" description="Mini-chromosome maintenance complex-binding protein" evidence="6">
    <location>
        <begin position="21"/>
        <end position="650"/>
    </location>
</feature>
<dbReference type="InterPro" id="IPR019140">
    <property type="entry name" value="MCM_complex-bd"/>
</dbReference>
<evidence type="ECO:0000256" key="1">
    <source>
        <dbReference type="ARBA" id="ARBA00004123"/>
    </source>
</evidence>
<dbReference type="PANTHER" id="PTHR13489">
    <property type="entry name" value="MINI-CHROMOSOME MAINTENANCE COMPLEX-BINDING PROTEIN"/>
    <property type="match status" value="1"/>
</dbReference>
<evidence type="ECO:0000256" key="2">
    <source>
        <dbReference type="ARBA" id="ARBA00007925"/>
    </source>
</evidence>
<name>A0A2P2HXN0_9CRUS</name>
<evidence type="ECO:0000256" key="5">
    <source>
        <dbReference type="SAM" id="MobiDB-lite"/>
    </source>
</evidence>
<protein>
    <recommendedName>
        <fullName evidence="3">Mini-chromosome maintenance complex-binding protein</fullName>
    </recommendedName>
</protein>
<organism evidence="7">
    <name type="scientific">Hirondellea gigas</name>
    <dbReference type="NCBI Taxonomy" id="1518452"/>
    <lineage>
        <taxon>Eukaryota</taxon>
        <taxon>Metazoa</taxon>
        <taxon>Ecdysozoa</taxon>
        <taxon>Arthropoda</taxon>
        <taxon>Crustacea</taxon>
        <taxon>Multicrustacea</taxon>
        <taxon>Malacostraca</taxon>
        <taxon>Eumalacostraca</taxon>
        <taxon>Peracarida</taxon>
        <taxon>Amphipoda</taxon>
        <taxon>Amphilochidea</taxon>
        <taxon>Lysianassida</taxon>
        <taxon>Lysianassidira</taxon>
        <taxon>Lysianassoidea</taxon>
        <taxon>Lysianassidae</taxon>
        <taxon>Hirondellea</taxon>
    </lineage>
</organism>
<dbReference type="AlphaFoldDB" id="A0A2P2HXN0"/>
<dbReference type="PANTHER" id="PTHR13489:SF0">
    <property type="entry name" value="MINI-CHROMOSOME MAINTENANCE COMPLEX-BINDING PROTEIN"/>
    <property type="match status" value="1"/>
</dbReference>
<feature type="region of interest" description="Disordered" evidence="5">
    <location>
        <begin position="173"/>
        <end position="243"/>
    </location>
</feature>
<evidence type="ECO:0000313" key="7">
    <source>
        <dbReference type="EMBL" id="LAB66534.1"/>
    </source>
</evidence>
<dbReference type="EMBL" id="IACF01000781">
    <property type="protein sequence ID" value="LAB66534.1"/>
    <property type="molecule type" value="mRNA"/>
</dbReference>
<accession>A0A2P2HXN0</accession>
<dbReference type="GO" id="GO:0006261">
    <property type="term" value="P:DNA-templated DNA replication"/>
    <property type="evidence" value="ECO:0007669"/>
    <property type="project" value="TreeGrafter"/>
</dbReference>
<evidence type="ECO:0000256" key="4">
    <source>
        <dbReference type="ARBA" id="ARBA00023242"/>
    </source>
</evidence>
<feature type="compositionally biased region" description="Low complexity" evidence="5">
    <location>
        <begin position="217"/>
        <end position="237"/>
    </location>
</feature>
<feature type="compositionally biased region" description="Basic and acidic residues" evidence="5">
    <location>
        <begin position="205"/>
        <end position="214"/>
    </location>
</feature>
<proteinExistence type="evidence at transcript level"/>
<feature type="signal peptide" evidence="6">
    <location>
        <begin position="1"/>
        <end position="20"/>
    </location>
</feature>
<keyword evidence="6" id="KW-0732">Signal</keyword>
<reference evidence="7" key="1">
    <citation type="journal article" date="2018" name="Biosci. Biotechnol. Biochem.">
        <title>Polysaccharide hydrolase of the hadal zone amphipods Hirondellea gigas.</title>
        <authorList>
            <person name="Kobayashi H."/>
            <person name="Nagahama T."/>
            <person name="Arai W."/>
            <person name="Sasagawa Y."/>
            <person name="Umeda M."/>
            <person name="Hayashi T."/>
            <person name="Nikaido I."/>
            <person name="Watanabe H."/>
            <person name="Oguri K."/>
            <person name="Kitazato H."/>
            <person name="Fujioka K."/>
            <person name="Kido Y."/>
            <person name="Takami H."/>
        </authorList>
    </citation>
    <scope>NUCLEOTIDE SEQUENCE</scope>
    <source>
        <tissue evidence="7">Whole body</tissue>
    </source>
</reference>
<dbReference type="Pfam" id="PF09739">
    <property type="entry name" value="MCM_bind"/>
    <property type="match status" value="1"/>
</dbReference>
<dbReference type="GO" id="GO:0005634">
    <property type="term" value="C:nucleus"/>
    <property type="evidence" value="ECO:0007669"/>
    <property type="project" value="UniProtKB-SubCell"/>
</dbReference>
<evidence type="ECO:0000256" key="3">
    <source>
        <dbReference type="ARBA" id="ARBA00015405"/>
    </source>
</evidence>
<sequence>MFYRYWLLTALLLLILQIFSLKMPGILDWILDPLAIVDNIYEECEGKDGWQTKVEEYFSSKLQNESTLNKVPSIPETPLHQLKDAQLVRFRCQMQDQYDPEYYVETYVVERPGGAIRTRTSRYRELYSLGIGEKIIEQESTGQFAQRCVSYCITLPGQNDWVTQEISALQSVPLSQQCSNSGHKRSLDEDDTDSMDTQAAPSQADENKRARAAAEDSNNNSSRTAAVASSSTATAGASPGGRFNFPIRNDKGIACLVKFYIDSEENEYGINDLLDVVGVICLNPSLAAMVQDDDSNNVAMINMTDTRGPAARMPPSLVPRLHALATRVMQHPHPSLPPSPPLPAPSEMREARELLRGVLEEACLGDPLAGDYIISNLIGTVYSRQDLHVLGQYPLNISGITPVLSTAGFTTKLYQLLQQLTTHSHFLSLTTENINTITFIPKKDYSSNELQSGLLQLPGNTLLVMDETAMEPGQLQTEGLQNLEQVGNVLRNQKCKYDFQFHKIEMDTNINALILSEGRSMLPNECELVLCPQHHDVAAAFDRVQSLLNPEALTTIRKYISTARLYDYQLSQQMQEELQNEFVEARQESKDSMTPEKFHELLVLARLVAVSCGEQELTQCVWRSCKILDTKRMDRIKALNRQSRATTVGI</sequence>
<keyword evidence="4" id="KW-0539">Nucleus</keyword>
<comment type="subcellular location">
    <subcellularLocation>
        <location evidence="1">Nucleus</location>
    </subcellularLocation>
</comment>
<comment type="similarity">
    <text evidence="2">Belongs to the MCMBP family.</text>
</comment>
<evidence type="ECO:0000256" key="6">
    <source>
        <dbReference type="SAM" id="SignalP"/>
    </source>
</evidence>